<evidence type="ECO:0000256" key="1">
    <source>
        <dbReference type="ARBA" id="ARBA00022703"/>
    </source>
</evidence>
<accession>A0AAD7WE82</accession>
<sequence>MMQPAHQPDPQEPLLLSLGRRDTKRLLEAYVTRSLSLNNGSLPRQSLPPQSTKAKSVAKRLNCKAARSHSDGSRRPVMGSGPAKKGRVLSAVEASPTEGPSDQPPAAEAETSQGTRKGTRREKKRFKRFLGLFSKKGREEKEAGEPNAEKTTECVRDEEDPVPLVVCLPVLEPLGVADQGSLRPRKTVGRKPSFLKLSFHRQGSDRSHAQRMPTFRIVSATGPPEAVMRVEPMSTYYEKVSEELERIVQEVKDSPADESHPTFSETIQSRATLVAAEDEATIEKIISLLKQQGDAIDMELKQKTSISSFIQSLSYPDFQHLADRYVEEEVPSKLPEATPAPELVKFAFSLDFTAKVAGLSSQAVGRIMGFGNQYLQDRFTQMSKDCVPMSRAEAALSLMGPD</sequence>
<dbReference type="GO" id="GO:0006915">
    <property type="term" value="P:apoptotic process"/>
    <property type="evidence" value="ECO:0007669"/>
    <property type="project" value="UniProtKB-KW"/>
</dbReference>
<feature type="compositionally biased region" description="Basic and acidic residues" evidence="2">
    <location>
        <begin position="136"/>
        <end position="155"/>
    </location>
</feature>
<organism evidence="3 4">
    <name type="scientific">Aldrovandia affinis</name>
    <dbReference type="NCBI Taxonomy" id="143900"/>
    <lineage>
        <taxon>Eukaryota</taxon>
        <taxon>Metazoa</taxon>
        <taxon>Chordata</taxon>
        <taxon>Craniata</taxon>
        <taxon>Vertebrata</taxon>
        <taxon>Euteleostomi</taxon>
        <taxon>Actinopterygii</taxon>
        <taxon>Neopterygii</taxon>
        <taxon>Teleostei</taxon>
        <taxon>Notacanthiformes</taxon>
        <taxon>Halosauridae</taxon>
        <taxon>Aldrovandia</taxon>
    </lineage>
</organism>
<gene>
    <name evidence="3" type="ORF">AAFF_G00060260</name>
</gene>
<dbReference type="PANTHER" id="PTHR14965">
    <property type="entry name" value="SI:CH73-248E21.1"/>
    <property type="match status" value="1"/>
</dbReference>
<name>A0AAD7WE82_9TELE</name>
<evidence type="ECO:0000313" key="3">
    <source>
        <dbReference type="EMBL" id="KAJ8393553.1"/>
    </source>
</evidence>
<proteinExistence type="predicted"/>
<dbReference type="GO" id="GO:2001236">
    <property type="term" value="P:regulation of extrinsic apoptotic signaling pathway"/>
    <property type="evidence" value="ECO:0007669"/>
    <property type="project" value="TreeGrafter"/>
</dbReference>
<dbReference type="AlphaFoldDB" id="A0AAD7WE82"/>
<keyword evidence="4" id="KW-1185">Reference proteome</keyword>
<evidence type="ECO:0000313" key="4">
    <source>
        <dbReference type="Proteomes" id="UP001221898"/>
    </source>
</evidence>
<protein>
    <submittedName>
        <fullName evidence="3">Uncharacterized protein</fullName>
    </submittedName>
</protein>
<dbReference type="EMBL" id="JAINUG010000136">
    <property type="protein sequence ID" value="KAJ8393553.1"/>
    <property type="molecule type" value="Genomic_DNA"/>
</dbReference>
<dbReference type="Proteomes" id="UP001221898">
    <property type="component" value="Unassembled WGS sequence"/>
</dbReference>
<feature type="compositionally biased region" description="Polar residues" evidence="2">
    <location>
        <begin position="34"/>
        <end position="54"/>
    </location>
</feature>
<comment type="caution">
    <text evidence="3">The sequence shown here is derived from an EMBL/GenBank/DDBJ whole genome shotgun (WGS) entry which is preliminary data.</text>
</comment>
<dbReference type="PANTHER" id="PTHR14965:SF9">
    <property type="entry name" value="APOPTOSIS FACILITATOR BCL-2-LIKE PROTEIN 14"/>
    <property type="match status" value="1"/>
</dbReference>
<feature type="compositionally biased region" description="Basic residues" evidence="2">
    <location>
        <begin position="117"/>
        <end position="128"/>
    </location>
</feature>
<reference evidence="3" key="1">
    <citation type="journal article" date="2023" name="Science">
        <title>Genome structures resolve the early diversification of teleost fishes.</title>
        <authorList>
            <person name="Parey E."/>
            <person name="Louis A."/>
            <person name="Montfort J."/>
            <person name="Bouchez O."/>
            <person name="Roques C."/>
            <person name="Iampietro C."/>
            <person name="Lluch J."/>
            <person name="Castinel A."/>
            <person name="Donnadieu C."/>
            <person name="Desvignes T."/>
            <person name="Floi Bucao C."/>
            <person name="Jouanno E."/>
            <person name="Wen M."/>
            <person name="Mejri S."/>
            <person name="Dirks R."/>
            <person name="Jansen H."/>
            <person name="Henkel C."/>
            <person name="Chen W.J."/>
            <person name="Zahm M."/>
            <person name="Cabau C."/>
            <person name="Klopp C."/>
            <person name="Thompson A.W."/>
            <person name="Robinson-Rechavi M."/>
            <person name="Braasch I."/>
            <person name="Lecointre G."/>
            <person name="Bobe J."/>
            <person name="Postlethwait J.H."/>
            <person name="Berthelot C."/>
            <person name="Roest Crollius H."/>
            <person name="Guiguen Y."/>
        </authorList>
    </citation>
    <scope>NUCLEOTIDE SEQUENCE</scope>
    <source>
        <strain evidence="3">NC1722</strain>
    </source>
</reference>
<evidence type="ECO:0000256" key="2">
    <source>
        <dbReference type="SAM" id="MobiDB-lite"/>
    </source>
</evidence>
<feature type="region of interest" description="Disordered" evidence="2">
    <location>
        <begin position="34"/>
        <end position="156"/>
    </location>
</feature>
<keyword evidence="1" id="KW-0053">Apoptosis</keyword>